<dbReference type="GO" id="GO:0008168">
    <property type="term" value="F:methyltransferase activity"/>
    <property type="evidence" value="ECO:0007669"/>
    <property type="project" value="UniProtKB-KW"/>
</dbReference>
<evidence type="ECO:0000256" key="2">
    <source>
        <dbReference type="ARBA" id="ARBA00022679"/>
    </source>
</evidence>
<dbReference type="EMBL" id="BMJQ01000019">
    <property type="protein sequence ID" value="GGF43277.1"/>
    <property type="molecule type" value="Genomic_DNA"/>
</dbReference>
<reference evidence="5" key="2">
    <citation type="submission" date="2020-09" db="EMBL/GenBank/DDBJ databases">
        <authorList>
            <person name="Sun Q."/>
            <person name="Zhou Y."/>
        </authorList>
    </citation>
    <scope>NUCLEOTIDE SEQUENCE</scope>
    <source>
        <strain evidence="5">CGMCC 1.15725</strain>
    </source>
</reference>
<sequence length="244" mass="26892">MIELAALPDYYNDDYVLLSDIMTPAEKTQAEVAYISRMLQVGLGTRILDLGCGYGRIAHELALAGAVVTGIDLVPAMIEKARSRAERDGLSIDYRIGDMVRLVGLSGFDAAIMWFFSFGYGDDRNHAKILKAACGALKKGGFLLLDQYNTHVLAAENHPSLVDRGESLVIHKPVPDLEAGRWGVERVVVKDGTIHRSRFSCRCYTPPELRAMCLAAGFRDVRFVSEESNEYLPASRKLVAIALK</sequence>
<dbReference type="Gene3D" id="2.20.25.110">
    <property type="entry name" value="S-adenosyl-L-methionine-dependent methyltransferases"/>
    <property type="match status" value="1"/>
</dbReference>
<proteinExistence type="predicted"/>
<dbReference type="SUPFAM" id="SSF53335">
    <property type="entry name" value="S-adenosyl-L-methionine-dependent methyltransferases"/>
    <property type="match status" value="1"/>
</dbReference>
<keyword evidence="6" id="KW-1185">Reference proteome</keyword>
<keyword evidence="1 5" id="KW-0489">Methyltransferase</keyword>
<dbReference type="PANTHER" id="PTHR43464">
    <property type="entry name" value="METHYLTRANSFERASE"/>
    <property type="match status" value="1"/>
</dbReference>
<reference evidence="5" key="1">
    <citation type="journal article" date="2014" name="Int. J. Syst. Evol. Microbiol.">
        <title>Complete genome sequence of Corynebacterium casei LMG S-19264T (=DSM 44701T), isolated from a smear-ripened cheese.</title>
        <authorList>
            <consortium name="US DOE Joint Genome Institute (JGI-PGF)"/>
            <person name="Walter F."/>
            <person name="Albersmeier A."/>
            <person name="Kalinowski J."/>
            <person name="Ruckert C."/>
        </authorList>
    </citation>
    <scope>NUCLEOTIDE SEQUENCE</scope>
    <source>
        <strain evidence="5">CGMCC 1.15725</strain>
    </source>
</reference>
<dbReference type="Pfam" id="PF13649">
    <property type="entry name" value="Methyltransf_25"/>
    <property type="match status" value="1"/>
</dbReference>
<dbReference type="AlphaFoldDB" id="A0A8J3E511"/>
<evidence type="ECO:0000313" key="5">
    <source>
        <dbReference type="EMBL" id="GGF43277.1"/>
    </source>
</evidence>
<accession>A0A8J3E511</accession>
<gene>
    <name evidence="5" type="ORF">GCM10011611_57150</name>
</gene>
<dbReference type="Gene3D" id="3.40.50.150">
    <property type="entry name" value="Vaccinia Virus protein VP39"/>
    <property type="match status" value="1"/>
</dbReference>
<dbReference type="Proteomes" id="UP000646365">
    <property type="component" value="Unassembled WGS sequence"/>
</dbReference>
<feature type="domain" description="Methyltransferase" evidence="4">
    <location>
        <begin position="47"/>
        <end position="141"/>
    </location>
</feature>
<evidence type="ECO:0000256" key="3">
    <source>
        <dbReference type="ARBA" id="ARBA00022691"/>
    </source>
</evidence>
<dbReference type="CDD" id="cd02440">
    <property type="entry name" value="AdoMet_MTases"/>
    <property type="match status" value="1"/>
</dbReference>
<name>A0A8J3E511_9PROT</name>
<organism evidence="5 6">
    <name type="scientific">Aliidongia dinghuensis</name>
    <dbReference type="NCBI Taxonomy" id="1867774"/>
    <lineage>
        <taxon>Bacteria</taxon>
        <taxon>Pseudomonadati</taxon>
        <taxon>Pseudomonadota</taxon>
        <taxon>Alphaproteobacteria</taxon>
        <taxon>Rhodospirillales</taxon>
        <taxon>Dongiaceae</taxon>
        <taxon>Aliidongia</taxon>
    </lineage>
</organism>
<evidence type="ECO:0000313" key="6">
    <source>
        <dbReference type="Proteomes" id="UP000646365"/>
    </source>
</evidence>
<dbReference type="PANTHER" id="PTHR43464:SF19">
    <property type="entry name" value="UBIQUINONE BIOSYNTHESIS O-METHYLTRANSFERASE, MITOCHONDRIAL"/>
    <property type="match status" value="1"/>
</dbReference>
<keyword evidence="3" id="KW-0949">S-adenosyl-L-methionine</keyword>
<comment type="caution">
    <text evidence="5">The sequence shown here is derived from an EMBL/GenBank/DDBJ whole genome shotgun (WGS) entry which is preliminary data.</text>
</comment>
<dbReference type="InterPro" id="IPR041698">
    <property type="entry name" value="Methyltransf_25"/>
</dbReference>
<dbReference type="InterPro" id="IPR029063">
    <property type="entry name" value="SAM-dependent_MTases_sf"/>
</dbReference>
<dbReference type="GO" id="GO:0032259">
    <property type="term" value="P:methylation"/>
    <property type="evidence" value="ECO:0007669"/>
    <property type="project" value="UniProtKB-KW"/>
</dbReference>
<keyword evidence="2" id="KW-0808">Transferase</keyword>
<evidence type="ECO:0000256" key="1">
    <source>
        <dbReference type="ARBA" id="ARBA00022603"/>
    </source>
</evidence>
<protein>
    <submittedName>
        <fullName evidence="5">Methyltransferase type 11</fullName>
    </submittedName>
</protein>
<evidence type="ECO:0000259" key="4">
    <source>
        <dbReference type="Pfam" id="PF13649"/>
    </source>
</evidence>